<sequence>MCRYASNLLQTEETSMKGIDLNIPRRGMVLSEAKINFFLSKLYEENLIGTEDYVIAKKILNEKRRT</sequence>
<gene>
    <name evidence="1" type="ORF">CNLFYP112_02646</name>
</gene>
<organism evidence="1">
    <name type="scientific">[Clostridium] nexile</name>
    <dbReference type="NCBI Taxonomy" id="29361"/>
    <lineage>
        <taxon>Bacteria</taxon>
        <taxon>Bacillati</taxon>
        <taxon>Bacillota</taxon>
        <taxon>Clostridia</taxon>
        <taxon>Lachnospirales</taxon>
        <taxon>Lachnospiraceae</taxon>
        <taxon>Tyzzerella</taxon>
    </lineage>
</organism>
<dbReference type="AlphaFoldDB" id="A0A6N2VFW7"/>
<dbReference type="EMBL" id="CACRTG010000028">
    <property type="protein sequence ID" value="VYT28423.1"/>
    <property type="molecule type" value="Genomic_DNA"/>
</dbReference>
<proteinExistence type="predicted"/>
<protein>
    <submittedName>
        <fullName evidence="1">Uncharacterized protein</fullName>
    </submittedName>
</protein>
<name>A0A6N2VFW7_9FIRM</name>
<accession>A0A6N2VFW7</accession>
<reference evidence="1" key="1">
    <citation type="submission" date="2019-11" db="EMBL/GenBank/DDBJ databases">
        <authorList>
            <person name="Feng L."/>
        </authorList>
    </citation>
    <scope>NUCLEOTIDE SEQUENCE</scope>
    <source>
        <strain evidence="1">CnexileLFYP112</strain>
    </source>
</reference>
<evidence type="ECO:0000313" key="1">
    <source>
        <dbReference type="EMBL" id="VYT28423.1"/>
    </source>
</evidence>